<dbReference type="AlphaFoldDB" id="A0A1I2V2J6"/>
<dbReference type="Pfam" id="PF19877">
    <property type="entry name" value="DUF6350"/>
    <property type="match status" value="1"/>
</dbReference>
<feature type="transmembrane region" description="Helical" evidence="2">
    <location>
        <begin position="197"/>
        <end position="220"/>
    </location>
</feature>
<feature type="transmembrane region" description="Helical" evidence="2">
    <location>
        <begin position="441"/>
        <end position="460"/>
    </location>
</feature>
<evidence type="ECO:0000256" key="2">
    <source>
        <dbReference type="SAM" id="Phobius"/>
    </source>
</evidence>
<evidence type="ECO:0000313" key="4">
    <source>
        <dbReference type="Proteomes" id="UP000199065"/>
    </source>
</evidence>
<name>A0A1I2V2J6_9CORY</name>
<keyword evidence="4" id="KW-1185">Reference proteome</keyword>
<feature type="compositionally biased region" description="Acidic residues" evidence="1">
    <location>
        <begin position="508"/>
        <end position="523"/>
    </location>
</feature>
<feature type="compositionally biased region" description="Acidic residues" evidence="1">
    <location>
        <begin position="532"/>
        <end position="551"/>
    </location>
</feature>
<dbReference type="EMBL" id="FOPJ01000018">
    <property type="protein sequence ID" value="SFG83675.1"/>
    <property type="molecule type" value="Genomic_DNA"/>
</dbReference>
<gene>
    <name evidence="3" type="ORF">SAMN05660282_02100</name>
</gene>
<feature type="compositionally biased region" description="Acidic residues" evidence="1">
    <location>
        <begin position="470"/>
        <end position="496"/>
    </location>
</feature>
<feature type="transmembrane region" description="Helical" evidence="2">
    <location>
        <begin position="315"/>
        <end position="339"/>
    </location>
</feature>
<feature type="transmembrane region" description="Helical" evidence="2">
    <location>
        <begin position="401"/>
        <end position="421"/>
    </location>
</feature>
<evidence type="ECO:0000313" key="3">
    <source>
        <dbReference type="EMBL" id="SFG83675.1"/>
    </source>
</evidence>
<keyword evidence="2" id="KW-1133">Transmembrane helix</keyword>
<feature type="transmembrane region" description="Helical" evidence="2">
    <location>
        <begin position="280"/>
        <end position="303"/>
    </location>
</feature>
<accession>A0A1I2V2J6</accession>
<sequence length="551" mass="58797">MSSTTPNPYLRFMSANEPLQGPGSHSSASASHPGQRGTSSPTRKRRPRRSTATNNPNAGPVAPSAASRPTAPKSTFRSRKRKAHPHPAEEEFNRPRHQATFEGRLRRYLPTVLLPLGVVLATILVLALAGIMLTGLSLRALPATMAHLWLIINLVPISIPGSLQIGILPLAPALVMVAVLARRINKAVKDRVSIADLLVLGLIALGIPILGTLSAAAVIADAKAVYPVDIPPMGLALARTVVLHLMAFALGMGEKLWRALATRYSVPQELIDGALLARSFLRLMVMVIAPITIFCLLLLHWPVQDSILSAYASRLGIAGAILLSLLYLPNLAIHTAAVLMGSEFHFGDAQVSLFGTTLVPLPPLPILGFLPASLPTWAPAALIIPALTALFLLWRAPRPHWFTALGAALSSALIFAVSLWLASGQLGVYPHVGSLLPLSGALAGLWIGILSLAAAALTLLQPRPIPEVAPEPEVEEEPTPEVIEGELIESEEEPEQDSNAPQDPPETTVEDSETGDSEPEAEAQECWFDTPDMGEEHEESAPEEPEDPPAH</sequence>
<feature type="transmembrane region" description="Helical" evidence="2">
    <location>
        <begin position="351"/>
        <end position="370"/>
    </location>
</feature>
<dbReference type="Proteomes" id="UP000199065">
    <property type="component" value="Unassembled WGS sequence"/>
</dbReference>
<feature type="transmembrane region" description="Helical" evidence="2">
    <location>
        <begin position="112"/>
        <end position="133"/>
    </location>
</feature>
<dbReference type="STRING" id="185761.SAMN05660282_02100"/>
<feature type="transmembrane region" description="Helical" evidence="2">
    <location>
        <begin position="165"/>
        <end position="185"/>
    </location>
</feature>
<protein>
    <submittedName>
        <fullName evidence="3">Uncharacterized protein</fullName>
    </submittedName>
</protein>
<feature type="transmembrane region" description="Helical" evidence="2">
    <location>
        <begin position="376"/>
        <end position="394"/>
    </location>
</feature>
<feature type="transmembrane region" description="Helical" evidence="2">
    <location>
        <begin position="232"/>
        <end position="253"/>
    </location>
</feature>
<dbReference type="InterPro" id="IPR045931">
    <property type="entry name" value="DUF6350"/>
</dbReference>
<proteinExistence type="predicted"/>
<keyword evidence="2" id="KW-0812">Transmembrane</keyword>
<reference evidence="3 4" key="1">
    <citation type="submission" date="2016-10" db="EMBL/GenBank/DDBJ databases">
        <authorList>
            <person name="de Groot N.N."/>
        </authorList>
    </citation>
    <scope>NUCLEOTIDE SEQUENCE [LARGE SCALE GENOMIC DNA]</scope>
    <source>
        <strain>J11</strain>
        <strain evidence="4">PG 39</strain>
    </source>
</reference>
<feature type="region of interest" description="Disordered" evidence="1">
    <location>
        <begin position="468"/>
        <end position="551"/>
    </location>
</feature>
<keyword evidence="2" id="KW-0472">Membrane</keyword>
<feature type="compositionally biased region" description="Low complexity" evidence="1">
    <location>
        <begin position="21"/>
        <end position="41"/>
    </location>
</feature>
<feature type="compositionally biased region" description="Basic residues" evidence="1">
    <location>
        <begin position="76"/>
        <end position="85"/>
    </location>
</feature>
<organism evidence="3 4">
    <name type="scientific">Corynebacterium spheniscorum</name>
    <dbReference type="NCBI Taxonomy" id="185761"/>
    <lineage>
        <taxon>Bacteria</taxon>
        <taxon>Bacillati</taxon>
        <taxon>Actinomycetota</taxon>
        <taxon>Actinomycetes</taxon>
        <taxon>Mycobacteriales</taxon>
        <taxon>Corynebacteriaceae</taxon>
        <taxon>Corynebacterium</taxon>
    </lineage>
</organism>
<evidence type="ECO:0000256" key="1">
    <source>
        <dbReference type="SAM" id="MobiDB-lite"/>
    </source>
</evidence>
<feature type="region of interest" description="Disordered" evidence="1">
    <location>
        <begin position="1"/>
        <end position="96"/>
    </location>
</feature>